<gene>
    <name evidence="1" type="ORF">S01H1_24821</name>
</gene>
<name>X0UG95_9ZZZZ</name>
<comment type="caution">
    <text evidence="1">The sequence shown here is derived from an EMBL/GenBank/DDBJ whole genome shotgun (WGS) entry which is preliminary data.</text>
</comment>
<accession>X0UG95</accession>
<dbReference type="AlphaFoldDB" id="X0UG95"/>
<reference evidence="1" key="1">
    <citation type="journal article" date="2014" name="Front. Microbiol.">
        <title>High frequency of phylogenetically diverse reductive dehalogenase-homologous genes in deep subseafloor sedimentary metagenomes.</title>
        <authorList>
            <person name="Kawai M."/>
            <person name="Futagami T."/>
            <person name="Toyoda A."/>
            <person name="Takaki Y."/>
            <person name="Nishi S."/>
            <person name="Hori S."/>
            <person name="Arai W."/>
            <person name="Tsubouchi T."/>
            <person name="Morono Y."/>
            <person name="Uchiyama I."/>
            <person name="Ito T."/>
            <person name="Fujiyama A."/>
            <person name="Inagaki F."/>
            <person name="Takami H."/>
        </authorList>
    </citation>
    <scope>NUCLEOTIDE SEQUENCE</scope>
    <source>
        <strain evidence="1">Expedition CK06-06</strain>
    </source>
</reference>
<feature type="non-terminal residue" evidence="1">
    <location>
        <position position="1"/>
    </location>
</feature>
<evidence type="ECO:0000313" key="1">
    <source>
        <dbReference type="EMBL" id="GAF98346.1"/>
    </source>
</evidence>
<protein>
    <submittedName>
        <fullName evidence="1">Uncharacterized protein</fullName>
    </submittedName>
</protein>
<dbReference type="EMBL" id="BARS01014950">
    <property type="protein sequence ID" value="GAF98346.1"/>
    <property type="molecule type" value="Genomic_DNA"/>
</dbReference>
<organism evidence="1">
    <name type="scientific">marine sediment metagenome</name>
    <dbReference type="NCBI Taxonomy" id="412755"/>
    <lineage>
        <taxon>unclassified sequences</taxon>
        <taxon>metagenomes</taxon>
        <taxon>ecological metagenomes</taxon>
    </lineage>
</organism>
<proteinExistence type="predicted"/>
<sequence length="85" mass="9774">PQSIDKKYIDIIRSDTGIDKKYIKDTGMPTKILYYCRDCEKLIKPKRIGKKFQFGCIECKGSNVAFGTVTSLANYYKIPESKLEK</sequence>